<reference evidence="3 4" key="1">
    <citation type="submission" date="2019-11" db="EMBL/GenBank/DDBJ databases">
        <authorList>
            <person name="He Y."/>
        </authorList>
    </citation>
    <scope>NUCLEOTIDE SEQUENCE [LARGE SCALE GENOMIC DNA]</scope>
    <source>
        <strain evidence="3 4">SCSIO 58843</strain>
    </source>
</reference>
<sequence>MNIDSDGVHQIVEEIWQSMLGLDIEPADLPVDDGGREICAAVQITGGWQGAFIIECPEASAVAFTSAMLGYEEGEEPSEGEVHDVVGELANMAGGNLKAIVGEESRLSLPTVAAGSGLDLNVLGATEVVRVGYTAGGSTFGVVVVARSA</sequence>
<dbReference type="AlphaFoldDB" id="A0A5Q2RCZ1"/>
<dbReference type="EMBL" id="CP045851">
    <property type="protein sequence ID" value="QGG94759.1"/>
    <property type="molecule type" value="Genomic_DNA"/>
</dbReference>
<feature type="domain" description="Chemotaxis phosphatase CheX-like" evidence="2">
    <location>
        <begin position="38"/>
        <end position="129"/>
    </location>
</feature>
<dbReference type="Proteomes" id="UP000334019">
    <property type="component" value="Chromosome"/>
</dbReference>
<evidence type="ECO:0000313" key="3">
    <source>
        <dbReference type="EMBL" id="QGG94759.1"/>
    </source>
</evidence>
<dbReference type="KEGG" id="atq:GH723_06355"/>
<evidence type="ECO:0000259" key="2">
    <source>
        <dbReference type="Pfam" id="PF13690"/>
    </source>
</evidence>
<dbReference type="Gene3D" id="3.40.1550.10">
    <property type="entry name" value="CheC-like"/>
    <property type="match status" value="1"/>
</dbReference>
<dbReference type="InterPro" id="IPR028976">
    <property type="entry name" value="CheC-like_sf"/>
</dbReference>
<accession>A0A5Q2RCZ1</accession>
<proteinExistence type="predicted"/>
<dbReference type="GO" id="GO:0006935">
    <property type="term" value="P:chemotaxis"/>
    <property type="evidence" value="ECO:0007669"/>
    <property type="project" value="UniProtKB-KW"/>
</dbReference>
<dbReference type="InterPro" id="IPR038756">
    <property type="entry name" value="CheX-like"/>
</dbReference>
<dbReference type="InterPro" id="IPR028051">
    <property type="entry name" value="CheX-like_dom"/>
</dbReference>
<gene>
    <name evidence="3" type="ORF">GH723_06355</name>
</gene>
<dbReference type="SUPFAM" id="SSF103039">
    <property type="entry name" value="CheC-like"/>
    <property type="match status" value="1"/>
</dbReference>
<dbReference type="PANTHER" id="PTHR39452:SF1">
    <property type="entry name" value="CHEY-P PHOSPHATASE CHEX"/>
    <property type="match status" value="1"/>
</dbReference>
<keyword evidence="1" id="KW-0145">Chemotaxis</keyword>
<name>A0A5Q2RCZ1_9ACTN</name>
<evidence type="ECO:0000313" key="4">
    <source>
        <dbReference type="Proteomes" id="UP000334019"/>
    </source>
</evidence>
<keyword evidence="4" id="KW-1185">Reference proteome</keyword>
<dbReference type="RefSeq" id="WP_153758867.1">
    <property type="nucleotide sequence ID" value="NZ_CP045851.1"/>
</dbReference>
<protein>
    <recommendedName>
        <fullName evidence="2">Chemotaxis phosphatase CheX-like domain-containing protein</fullName>
    </recommendedName>
</protein>
<dbReference type="PANTHER" id="PTHR39452">
    <property type="entry name" value="CHEY-P PHOSPHATASE CHEX"/>
    <property type="match status" value="1"/>
</dbReference>
<evidence type="ECO:0000256" key="1">
    <source>
        <dbReference type="ARBA" id="ARBA00022500"/>
    </source>
</evidence>
<organism evidence="3 4">
    <name type="scientific">Actinomarinicola tropica</name>
    <dbReference type="NCBI Taxonomy" id="2789776"/>
    <lineage>
        <taxon>Bacteria</taxon>
        <taxon>Bacillati</taxon>
        <taxon>Actinomycetota</taxon>
        <taxon>Acidimicrobiia</taxon>
        <taxon>Acidimicrobiales</taxon>
        <taxon>Iamiaceae</taxon>
        <taxon>Actinomarinicola</taxon>
    </lineage>
</organism>
<dbReference type="Pfam" id="PF13690">
    <property type="entry name" value="CheX"/>
    <property type="match status" value="1"/>
</dbReference>